<keyword evidence="3" id="KW-0858">Xylan degradation</keyword>
<dbReference type="InterPro" id="IPR044846">
    <property type="entry name" value="GH10"/>
</dbReference>
<dbReference type="GO" id="GO:0031176">
    <property type="term" value="F:endo-1,4-beta-xylanase activity"/>
    <property type="evidence" value="ECO:0007669"/>
    <property type="project" value="UniProtKB-EC"/>
</dbReference>
<keyword evidence="8 9" id="KW-0624">Polysaccharide degradation</keyword>
<keyword evidence="5 9" id="KW-0378">Hydrolase</keyword>
<dbReference type="PANTHER" id="PTHR31490:SF88">
    <property type="entry name" value="BETA-XYLANASE"/>
    <property type="match status" value="1"/>
</dbReference>
<keyword evidence="6 9" id="KW-0119">Carbohydrate metabolism</keyword>
<reference evidence="11 12" key="1">
    <citation type="journal article" date="2013" name="Mar. Genomics">
        <title>Expression of sulfatases in Rhodopirellula baltica and the diversity of sulfatases in the genus Rhodopirellula.</title>
        <authorList>
            <person name="Wegner C.E."/>
            <person name="Richter-Heitmann T."/>
            <person name="Klindworth A."/>
            <person name="Klockow C."/>
            <person name="Richter M."/>
            <person name="Achstetter T."/>
            <person name="Glockner F.O."/>
            <person name="Harder J."/>
        </authorList>
    </citation>
    <scope>NUCLEOTIDE SEQUENCE [LARGE SCALE GENOMIC DNA]</scope>
    <source>
        <strain evidence="11 12">WH47</strain>
    </source>
</reference>
<dbReference type="GO" id="GO:0045493">
    <property type="term" value="P:xylan catabolic process"/>
    <property type="evidence" value="ECO:0007669"/>
    <property type="project" value="UniProtKB-KW"/>
</dbReference>
<dbReference type="PATRIC" id="fig|991778.3.peg.549"/>
<evidence type="ECO:0000256" key="3">
    <source>
        <dbReference type="ARBA" id="ARBA00022651"/>
    </source>
</evidence>
<evidence type="ECO:0000256" key="1">
    <source>
        <dbReference type="ARBA" id="ARBA00000681"/>
    </source>
</evidence>
<evidence type="ECO:0000256" key="7">
    <source>
        <dbReference type="ARBA" id="ARBA00023295"/>
    </source>
</evidence>
<evidence type="ECO:0000256" key="9">
    <source>
        <dbReference type="RuleBase" id="RU361174"/>
    </source>
</evidence>
<evidence type="ECO:0000259" key="10">
    <source>
        <dbReference type="PROSITE" id="PS51760"/>
    </source>
</evidence>
<dbReference type="PROSITE" id="PS51760">
    <property type="entry name" value="GH10_2"/>
    <property type="match status" value="1"/>
</dbReference>
<dbReference type="Gene3D" id="3.20.20.80">
    <property type="entry name" value="Glycosidases"/>
    <property type="match status" value="1"/>
</dbReference>
<dbReference type="SUPFAM" id="SSF51445">
    <property type="entry name" value="(Trans)glycosidases"/>
    <property type="match status" value="1"/>
</dbReference>
<dbReference type="Pfam" id="PF00331">
    <property type="entry name" value="Glyco_hydro_10"/>
    <property type="match status" value="1"/>
</dbReference>
<evidence type="ECO:0000256" key="6">
    <source>
        <dbReference type="ARBA" id="ARBA00023277"/>
    </source>
</evidence>
<evidence type="ECO:0000256" key="4">
    <source>
        <dbReference type="ARBA" id="ARBA00022729"/>
    </source>
</evidence>
<keyword evidence="7 9" id="KW-0326">Glycosidase</keyword>
<evidence type="ECO:0000256" key="5">
    <source>
        <dbReference type="ARBA" id="ARBA00022801"/>
    </source>
</evidence>
<dbReference type="SMART" id="SM00633">
    <property type="entry name" value="Glyco_10"/>
    <property type="match status" value="1"/>
</dbReference>
<dbReference type="EMBL" id="AFAR01000027">
    <property type="protein sequence ID" value="EGF29484.1"/>
    <property type="molecule type" value="Genomic_DNA"/>
</dbReference>
<proteinExistence type="inferred from homology"/>
<gene>
    <name evidence="11" type="ORF">RBWH47_03183</name>
</gene>
<organism evidence="11 12">
    <name type="scientific">Rhodopirellula baltica WH47</name>
    <dbReference type="NCBI Taxonomy" id="991778"/>
    <lineage>
        <taxon>Bacteria</taxon>
        <taxon>Pseudomonadati</taxon>
        <taxon>Planctomycetota</taxon>
        <taxon>Planctomycetia</taxon>
        <taxon>Pirellulales</taxon>
        <taxon>Pirellulaceae</taxon>
        <taxon>Rhodopirellula</taxon>
    </lineage>
</organism>
<evidence type="ECO:0000256" key="2">
    <source>
        <dbReference type="ARBA" id="ARBA00007495"/>
    </source>
</evidence>
<name>F2ALI4_RHOBT</name>
<comment type="caution">
    <text evidence="11">The sequence shown here is derived from an EMBL/GenBank/DDBJ whole genome shotgun (WGS) entry which is preliminary data.</text>
</comment>
<comment type="similarity">
    <text evidence="2 9">Belongs to the glycosyl hydrolase 10 (cellulase F) family.</text>
</comment>
<dbReference type="InterPro" id="IPR001000">
    <property type="entry name" value="GH10_dom"/>
</dbReference>
<accession>F2ALI4</accession>
<dbReference type="EC" id="3.2.1.8" evidence="9"/>
<feature type="domain" description="GH10" evidence="10">
    <location>
        <begin position="319"/>
        <end position="608"/>
    </location>
</feature>
<dbReference type="InterPro" id="IPR017853">
    <property type="entry name" value="GH"/>
</dbReference>
<dbReference type="AlphaFoldDB" id="F2ALI4"/>
<keyword evidence="4" id="KW-0732">Signal</keyword>
<evidence type="ECO:0000256" key="8">
    <source>
        <dbReference type="ARBA" id="ARBA00023326"/>
    </source>
</evidence>
<evidence type="ECO:0000313" key="11">
    <source>
        <dbReference type="EMBL" id="EGF29484.1"/>
    </source>
</evidence>
<evidence type="ECO:0000313" key="12">
    <source>
        <dbReference type="Proteomes" id="UP000006222"/>
    </source>
</evidence>
<dbReference type="PANTHER" id="PTHR31490">
    <property type="entry name" value="GLYCOSYL HYDROLASE"/>
    <property type="match status" value="1"/>
</dbReference>
<comment type="catalytic activity">
    <reaction evidence="1 9">
        <text>Endohydrolysis of (1-&gt;4)-beta-D-xylosidic linkages in xylans.</text>
        <dbReference type="EC" id="3.2.1.8"/>
    </reaction>
</comment>
<sequence>MIVDYDCRSIADIPHSRPFLQDHRPDIWRGLASSPATHPMTRPTAFSGIAVLLLTALVGITNHCIADEVSLPMEAPAGGERLMQANSILPENIRSHVADSLRHDIRSDGLTSINLSGLKDVPTVSITVFDQPRNTWDASLSAKSDIAIQKGDRVLIGAWVRGESLSKEGEAIQGDGGVVEVVFEKQSEPYTKSVQYLVETPPNNEWKQVWIRCVSEEDYDAGQCGVGFQIGYSPQRIEVANLQVWRYPPETDLKTLPMSPRTYTGRELDAAWRREAEQRIEELRMCDLELKILDASGMPLSGHAVSITQTKHAFRFGTAANVEMIGRSDSDAERYREVLKELFNVATIENGLKWQYWDQKTSDEREQVLSAMDWCNEHGIAVRGHVLVWPAQKNSPDWITSLYDTPIALKKVIDTHIREMGFATRERVVEWDVLNETFDNREFEQYLGAECFTEFFKSADGVLPNAALYYNDYAGLVRAGVNTYHKDHFEMTIRRLIEEGAPIDGIGIQGHFGEILTPPHRLIRELDRWGQFDKKIVITEFDVGVTDEQLMADFTRDFLSVCFSHPDVDGIITWGFWAGAHWRPGSAIYDTHWNLTPFGKAWTGLTQQKWMSNVDGILDEKGSVSSRVFKGDYQVIVGDQTWTVSATEDRNVTLTMPMKENE</sequence>
<dbReference type="PRINTS" id="PR00134">
    <property type="entry name" value="GLHYDRLASE10"/>
</dbReference>
<dbReference type="Proteomes" id="UP000006222">
    <property type="component" value="Unassembled WGS sequence"/>
</dbReference>
<protein>
    <recommendedName>
        <fullName evidence="9">Beta-xylanase</fullName>
        <ecNumber evidence="9">3.2.1.8</ecNumber>
    </recommendedName>
</protein>